<dbReference type="Proteomes" id="UP000046947">
    <property type="component" value="Unassembled WGS sequence"/>
</dbReference>
<gene>
    <name evidence="2" type="ORF">ERS007657_01835</name>
    <name evidence="1" type="ORF">ERS007688_01778</name>
    <name evidence="3" type="ORF">ERS007703_00950</name>
</gene>
<accession>A0A0U0QQ46</accession>
<evidence type="ECO:0000313" key="4">
    <source>
        <dbReference type="Proteomes" id="UP000038802"/>
    </source>
</evidence>
<evidence type="ECO:0000313" key="1">
    <source>
        <dbReference type="EMBL" id="CFE50704.1"/>
    </source>
</evidence>
<reference evidence="3" key="1">
    <citation type="submission" date="2015-03" db="EMBL/GenBank/DDBJ databases">
        <authorList>
            <person name="Murphy D."/>
        </authorList>
    </citation>
    <scope>NUCLEOTIDE SEQUENCE [LARGE SCALE GENOMIC DNA]</scope>
    <source>
        <strain evidence="3">K00500041</strain>
    </source>
</reference>
<evidence type="ECO:0000313" key="3">
    <source>
        <dbReference type="EMBL" id="COV25302.1"/>
    </source>
</evidence>
<proteinExistence type="predicted"/>
<sequence length="92" mass="10043">MVARLQVNNHRITNTLQWTFTTNPAIRPSGIASRIGYLRCWRIKPFVPADDPRSLAGEGHGRADCLDELHNGVLGQVSGDVGFGDDSDQAVL</sequence>
<evidence type="ECO:0000313" key="2">
    <source>
        <dbReference type="EMBL" id="CFR80455.1"/>
    </source>
</evidence>
<dbReference type="EMBL" id="CFOH01000248">
    <property type="protein sequence ID" value="CFE50704.1"/>
    <property type="molecule type" value="Genomic_DNA"/>
</dbReference>
<evidence type="ECO:0000313" key="5">
    <source>
        <dbReference type="Proteomes" id="UP000046680"/>
    </source>
</evidence>
<evidence type="ECO:0000313" key="6">
    <source>
        <dbReference type="Proteomes" id="UP000046947"/>
    </source>
</evidence>
<dbReference type="EMBL" id="CSAE01000068">
    <property type="protein sequence ID" value="COV25302.1"/>
    <property type="molecule type" value="Genomic_DNA"/>
</dbReference>
<reference evidence="4 5" key="2">
    <citation type="submission" date="2015-03" db="EMBL/GenBank/DDBJ databases">
        <authorList>
            <consortium name="Pathogen Informatics"/>
        </authorList>
    </citation>
    <scope>NUCLEOTIDE SEQUENCE [LARGE SCALE GENOMIC DNA]</scope>
    <source>
        <strain evidence="2 5">C09601061</strain>
        <strain evidence="1 6">H09601792</strain>
        <strain evidence="4">K00500041</strain>
    </source>
</reference>
<dbReference type="Proteomes" id="UP000046680">
    <property type="component" value="Unassembled WGS sequence"/>
</dbReference>
<dbReference type="EMBL" id="CGCX01000626">
    <property type="protein sequence ID" value="CFR80455.1"/>
    <property type="molecule type" value="Genomic_DNA"/>
</dbReference>
<protein>
    <submittedName>
        <fullName evidence="3">Uncharacterized protein</fullName>
    </submittedName>
</protein>
<organism evidence="3 4">
    <name type="scientific">Mycobacterium tuberculosis</name>
    <dbReference type="NCBI Taxonomy" id="1773"/>
    <lineage>
        <taxon>Bacteria</taxon>
        <taxon>Bacillati</taxon>
        <taxon>Actinomycetota</taxon>
        <taxon>Actinomycetes</taxon>
        <taxon>Mycobacteriales</taxon>
        <taxon>Mycobacteriaceae</taxon>
        <taxon>Mycobacterium</taxon>
        <taxon>Mycobacterium tuberculosis complex</taxon>
    </lineage>
</organism>
<dbReference type="Proteomes" id="UP000038802">
    <property type="component" value="Unassembled WGS sequence"/>
</dbReference>
<dbReference type="AlphaFoldDB" id="A0A0U0QQ46"/>
<name>A0A0U0QQ46_MYCTX</name>